<evidence type="ECO:0000313" key="8">
    <source>
        <dbReference type="Proteomes" id="UP001565236"/>
    </source>
</evidence>
<dbReference type="RefSeq" id="WP_369941037.1">
    <property type="nucleotide sequence ID" value="NZ_JBCLUF010000007.1"/>
</dbReference>
<keyword evidence="5 6" id="KW-0472">Membrane</keyword>
<feature type="transmembrane region" description="Helical" evidence="6">
    <location>
        <begin position="182"/>
        <end position="200"/>
    </location>
</feature>
<feature type="transmembrane region" description="Helical" evidence="6">
    <location>
        <begin position="399"/>
        <end position="418"/>
    </location>
</feature>
<keyword evidence="3 6" id="KW-0812">Transmembrane</keyword>
<organism evidence="7 8">
    <name type="scientific">Ligilactobacillus faecis</name>
    <dbReference type="NCBI Taxonomy" id="762833"/>
    <lineage>
        <taxon>Bacteria</taxon>
        <taxon>Bacillati</taxon>
        <taxon>Bacillota</taxon>
        <taxon>Bacilli</taxon>
        <taxon>Lactobacillales</taxon>
        <taxon>Lactobacillaceae</taxon>
        <taxon>Ligilactobacillus</taxon>
    </lineage>
</organism>
<comment type="caution">
    <text evidence="7">The sequence shown here is derived from an EMBL/GenBank/DDBJ whole genome shotgun (WGS) entry which is preliminary data.</text>
</comment>
<feature type="transmembrane region" description="Helical" evidence="6">
    <location>
        <begin position="53"/>
        <end position="76"/>
    </location>
</feature>
<dbReference type="PANTHER" id="PTHR23513">
    <property type="entry name" value="INTEGRAL MEMBRANE EFFLUX PROTEIN-RELATED"/>
    <property type="match status" value="1"/>
</dbReference>
<evidence type="ECO:0000256" key="3">
    <source>
        <dbReference type="ARBA" id="ARBA00022692"/>
    </source>
</evidence>
<dbReference type="PANTHER" id="PTHR23513:SF6">
    <property type="entry name" value="MAJOR FACILITATOR SUPERFAMILY ASSOCIATED DOMAIN-CONTAINING PROTEIN"/>
    <property type="match status" value="1"/>
</dbReference>
<gene>
    <name evidence="7" type="ORF">AALT52_03015</name>
</gene>
<feature type="transmembrane region" description="Helical" evidence="6">
    <location>
        <begin position="21"/>
        <end position="41"/>
    </location>
</feature>
<dbReference type="EMBL" id="JBCLUF010000007">
    <property type="protein sequence ID" value="MEY8661867.1"/>
    <property type="molecule type" value="Genomic_DNA"/>
</dbReference>
<evidence type="ECO:0000256" key="6">
    <source>
        <dbReference type="SAM" id="Phobius"/>
    </source>
</evidence>
<comment type="subcellular location">
    <subcellularLocation>
        <location evidence="1">Cell membrane</location>
        <topology evidence="1">Multi-pass membrane protein</topology>
    </subcellularLocation>
</comment>
<protein>
    <submittedName>
        <fullName evidence="7">MFS transporter permease</fullName>
    </submittedName>
</protein>
<sequence>MKVKKLQQSQFAVLMRKKPHLGFLLEGKSASIIGSSLYNLALLTLASQQKDPALAISLVSLLGYLPDIIDPFTAYLSDREEKHLKKGIQLSFVQALIYLVTAIFLLDSQLPFALFIVVVLANVSSDILDNYIIALQNPLIKRWVASDELRLFSSASTIIRQICSILGKLLGVFWLMLYPQKFATLSVLNAMTFLLCAYFLKRIKVDGTLKNTERAEKISLKDFGTKMQRAYHQIKTTKLLNNLIMMALVNFILASFSLLRKVALDADQNLHFGSYSQTLFTLELCFFIGLLTGAFLRPKWLEALSYAELLVIMIGIITVSVIDCLFYGPLWVVLLAQIAFASVMGYLVPKFSAEMIEMVPEEELARVASLTNFVLLFAPPLGSLQATLLLYFFSLKLAWIVELVLLISGMLLLGYFVLQKRKEDLA</sequence>
<dbReference type="InterPro" id="IPR036259">
    <property type="entry name" value="MFS_trans_sf"/>
</dbReference>
<evidence type="ECO:0000256" key="5">
    <source>
        <dbReference type="ARBA" id="ARBA00023136"/>
    </source>
</evidence>
<dbReference type="SUPFAM" id="SSF103473">
    <property type="entry name" value="MFS general substrate transporter"/>
    <property type="match status" value="1"/>
</dbReference>
<dbReference type="Proteomes" id="UP001565236">
    <property type="component" value="Unassembled WGS sequence"/>
</dbReference>
<feature type="transmembrane region" description="Helical" evidence="6">
    <location>
        <begin position="370"/>
        <end position="393"/>
    </location>
</feature>
<evidence type="ECO:0000256" key="2">
    <source>
        <dbReference type="ARBA" id="ARBA00022475"/>
    </source>
</evidence>
<dbReference type="Gene3D" id="1.20.1250.20">
    <property type="entry name" value="MFS general substrate transporter like domains"/>
    <property type="match status" value="1"/>
</dbReference>
<keyword evidence="4 6" id="KW-1133">Transmembrane helix</keyword>
<evidence type="ECO:0000256" key="1">
    <source>
        <dbReference type="ARBA" id="ARBA00004651"/>
    </source>
</evidence>
<evidence type="ECO:0000256" key="4">
    <source>
        <dbReference type="ARBA" id="ARBA00022989"/>
    </source>
</evidence>
<feature type="transmembrane region" description="Helical" evidence="6">
    <location>
        <begin position="279"/>
        <end position="296"/>
    </location>
</feature>
<accession>A0ABV4DN22</accession>
<reference evidence="7 8" key="1">
    <citation type="submission" date="2024-03" db="EMBL/GenBank/DDBJ databases">
        <title>Mouse gut bacterial collection (mGBC) of GemPharmatech.</title>
        <authorList>
            <person name="He Y."/>
            <person name="Dong L."/>
            <person name="Wu D."/>
            <person name="Gao X."/>
            <person name="Lin Z."/>
        </authorList>
    </citation>
    <scope>NUCLEOTIDE SEQUENCE [LARGE SCALE GENOMIC DNA]</scope>
    <source>
        <strain evidence="7 8">15-30</strain>
    </source>
</reference>
<feature type="transmembrane region" description="Helical" evidence="6">
    <location>
        <begin position="239"/>
        <end position="259"/>
    </location>
</feature>
<feature type="transmembrane region" description="Helical" evidence="6">
    <location>
        <begin position="303"/>
        <end position="322"/>
    </location>
</feature>
<keyword evidence="8" id="KW-1185">Reference proteome</keyword>
<name>A0ABV4DN22_9LACO</name>
<keyword evidence="2" id="KW-1003">Cell membrane</keyword>
<feature type="transmembrane region" description="Helical" evidence="6">
    <location>
        <begin position="328"/>
        <end position="349"/>
    </location>
</feature>
<proteinExistence type="predicted"/>
<evidence type="ECO:0000313" key="7">
    <source>
        <dbReference type="EMBL" id="MEY8661867.1"/>
    </source>
</evidence>